<accession>A0ABW4KMD8</accession>
<dbReference type="Proteomes" id="UP001597301">
    <property type="component" value="Unassembled WGS sequence"/>
</dbReference>
<protein>
    <recommendedName>
        <fullName evidence="4">Spore coat protein</fullName>
    </recommendedName>
</protein>
<keyword evidence="1" id="KW-0812">Transmembrane</keyword>
<name>A0ABW4KMD8_9BACI</name>
<feature type="transmembrane region" description="Helical" evidence="1">
    <location>
        <begin position="20"/>
        <end position="43"/>
    </location>
</feature>
<organism evidence="2 3">
    <name type="scientific">Siminovitchia sediminis</name>
    <dbReference type="NCBI Taxonomy" id="1274353"/>
    <lineage>
        <taxon>Bacteria</taxon>
        <taxon>Bacillati</taxon>
        <taxon>Bacillota</taxon>
        <taxon>Bacilli</taxon>
        <taxon>Bacillales</taxon>
        <taxon>Bacillaceae</taxon>
        <taxon>Siminovitchia</taxon>
    </lineage>
</organism>
<dbReference type="EMBL" id="JBHUEO010000113">
    <property type="protein sequence ID" value="MFD1708663.1"/>
    <property type="molecule type" value="Genomic_DNA"/>
</dbReference>
<evidence type="ECO:0008006" key="4">
    <source>
        <dbReference type="Google" id="ProtNLM"/>
    </source>
</evidence>
<keyword evidence="1" id="KW-0472">Membrane</keyword>
<dbReference type="RefSeq" id="WP_380776224.1">
    <property type="nucleotide sequence ID" value="NZ_JBHUEO010000113.1"/>
</dbReference>
<comment type="caution">
    <text evidence="2">The sequence shown here is derived from an EMBL/GenBank/DDBJ whole genome shotgun (WGS) entry which is preliminary data.</text>
</comment>
<sequence>MMYYRNVDPYDGNRFFFGAPLLGSFVGGLIGGGIGAGIGSAFFRPRPVFYPYPPVPFGGVPYGYGGPYGYGTPYGGPYAY</sequence>
<keyword evidence="3" id="KW-1185">Reference proteome</keyword>
<gene>
    <name evidence="2" type="ORF">ACFSCZ_18480</name>
</gene>
<keyword evidence="1" id="KW-1133">Transmembrane helix</keyword>
<reference evidence="3" key="1">
    <citation type="journal article" date="2019" name="Int. J. Syst. Evol. Microbiol.">
        <title>The Global Catalogue of Microorganisms (GCM) 10K type strain sequencing project: providing services to taxonomists for standard genome sequencing and annotation.</title>
        <authorList>
            <consortium name="The Broad Institute Genomics Platform"/>
            <consortium name="The Broad Institute Genome Sequencing Center for Infectious Disease"/>
            <person name="Wu L."/>
            <person name="Ma J."/>
        </authorList>
    </citation>
    <scope>NUCLEOTIDE SEQUENCE [LARGE SCALE GENOMIC DNA]</scope>
    <source>
        <strain evidence="3">CGMCC 1.12295</strain>
    </source>
</reference>
<proteinExistence type="predicted"/>
<evidence type="ECO:0000313" key="2">
    <source>
        <dbReference type="EMBL" id="MFD1708663.1"/>
    </source>
</evidence>
<evidence type="ECO:0000256" key="1">
    <source>
        <dbReference type="SAM" id="Phobius"/>
    </source>
</evidence>
<evidence type="ECO:0000313" key="3">
    <source>
        <dbReference type="Proteomes" id="UP001597301"/>
    </source>
</evidence>